<dbReference type="RefSeq" id="WP_005029121.1">
    <property type="nucleotide sequence ID" value="NZ_KE150238.1"/>
</dbReference>
<name>E5Y9J9_BILW3</name>
<dbReference type="Proteomes" id="UP000006034">
    <property type="component" value="Unassembled WGS sequence"/>
</dbReference>
<dbReference type="GeneID" id="78087812"/>
<reference evidence="1 2" key="1">
    <citation type="submission" date="2010-10" db="EMBL/GenBank/DDBJ databases">
        <authorList>
            <consortium name="The Broad Institute Genome Sequencing Platform"/>
            <person name="Ward D."/>
            <person name="Earl A."/>
            <person name="Feldgarden M."/>
            <person name="Young S.K."/>
            <person name="Gargeya S."/>
            <person name="Zeng Q."/>
            <person name="Alvarado L."/>
            <person name="Berlin A."/>
            <person name="Bochicchio J."/>
            <person name="Chapman S.B."/>
            <person name="Chen Z."/>
            <person name="Freedman E."/>
            <person name="Gellesch M."/>
            <person name="Goldberg J."/>
            <person name="Griggs A."/>
            <person name="Gujja S."/>
            <person name="Heilman E."/>
            <person name="Heiman D."/>
            <person name="Howarth C."/>
            <person name="Mehta T."/>
            <person name="Neiman D."/>
            <person name="Pearson M."/>
            <person name="Roberts A."/>
            <person name="Saif S."/>
            <person name="Shea T."/>
            <person name="Shenoy N."/>
            <person name="Sisk P."/>
            <person name="Stolte C."/>
            <person name="Sykes S."/>
            <person name="White J."/>
            <person name="Yandava C."/>
            <person name="Allen-Vercoe E."/>
            <person name="Sibley C."/>
            <person name="Ambrose C.E."/>
            <person name="Strauss J."/>
            <person name="Daigneault M."/>
            <person name="Haas B."/>
            <person name="Nusbaum C."/>
            <person name="Birren B."/>
        </authorList>
    </citation>
    <scope>NUCLEOTIDE SEQUENCE [LARGE SCALE GENOMIC DNA]</scope>
    <source>
        <strain evidence="1 2">3_1_6</strain>
    </source>
</reference>
<reference evidence="1 2" key="2">
    <citation type="submission" date="2013-04" db="EMBL/GenBank/DDBJ databases">
        <title>The Genome Sequence of Bilophila wadsworthia 3_1_6.</title>
        <authorList>
            <consortium name="The Broad Institute Genomics Platform"/>
            <person name="Earl A."/>
            <person name="Ward D."/>
            <person name="Feldgarden M."/>
            <person name="Gevers D."/>
            <person name="Sibley C."/>
            <person name="Strauss J."/>
            <person name="Allen-Vercoe E."/>
            <person name="Walker B."/>
            <person name="Young S."/>
            <person name="Zeng Q."/>
            <person name="Gargeya S."/>
            <person name="Fitzgerald M."/>
            <person name="Haas B."/>
            <person name="Abouelleil A."/>
            <person name="Allen A.W."/>
            <person name="Alvarado L."/>
            <person name="Arachchi H.M."/>
            <person name="Berlin A.M."/>
            <person name="Chapman S.B."/>
            <person name="Gainer-Dewar J."/>
            <person name="Goldberg J."/>
            <person name="Griggs A."/>
            <person name="Gujja S."/>
            <person name="Hansen M."/>
            <person name="Howarth C."/>
            <person name="Imamovic A."/>
            <person name="Ireland A."/>
            <person name="Larimer J."/>
            <person name="McCowan C."/>
            <person name="Murphy C."/>
            <person name="Pearson M."/>
            <person name="Poon T.W."/>
            <person name="Priest M."/>
            <person name="Roberts A."/>
            <person name="Saif S."/>
            <person name="Shea T."/>
            <person name="Sisk P."/>
            <person name="Sykes S."/>
            <person name="Wortman J."/>
            <person name="Nusbaum C."/>
            <person name="Birren B."/>
        </authorList>
    </citation>
    <scope>NUCLEOTIDE SEQUENCE [LARGE SCALE GENOMIC DNA]</scope>
    <source>
        <strain evidence="1 2">3_1_6</strain>
    </source>
</reference>
<keyword evidence="2" id="KW-1185">Reference proteome</keyword>
<dbReference type="eggNOG" id="ENOG5033GTR">
    <property type="taxonomic scope" value="Bacteria"/>
</dbReference>
<dbReference type="EMBL" id="ADCP02000001">
    <property type="protein sequence ID" value="EFV43391.1"/>
    <property type="molecule type" value="Genomic_DNA"/>
</dbReference>
<organism evidence="1 2">
    <name type="scientific">Bilophila wadsworthia (strain 3_1_6)</name>
    <dbReference type="NCBI Taxonomy" id="563192"/>
    <lineage>
        <taxon>Bacteria</taxon>
        <taxon>Pseudomonadati</taxon>
        <taxon>Thermodesulfobacteriota</taxon>
        <taxon>Desulfovibrionia</taxon>
        <taxon>Desulfovibrionales</taxon>
        <taxon>Desulfovibrionaceae</taxon>
        <taxon>Bilophila</taxon>
    </lineage>
</organism>
<sequence length="138" mass="16494">MSVDLYGDYTAEVLSLPQQWREQMWLANGETGISSKTIHAVLTGTVDNTVFNTSPSWFRYDVPHDPSDFRRCYLLLKFIPEWKQRLHEVAERFPKWKPFVEQWDELTRLYEDERDREDGKAPLLYKLMKELKNKGNHE</sequence>
<dbReference type="HOGENOM" id="CLU_153696_0_0_7"/>
<gene>
    <name evidence="1" type="ORF">HMPREF0179_02914</name>
</gene>
<protein>
    <submittedName>
        <fullName evidence="1">Uncharacterized protein</fullName>
    </submittedName>
</protein>
<evidence type="ECO:0000313" key="2">
    <source>
        <dbReference type="Proteomes" id="UP000006034"/>
    </source>
</evidence>
<dbReference type="AlphaFoldDB" id="E5Y9J9"/>
<dbReference type="STRING" id="563192.HMPREF0179_02914"/>
<comment type="caution">
    <text evidence="1">The sequence shown here is derived from an EMBL/GenBank/DDBJ whole genome shotgun (WGS) entry which is preliminary data.</text>
</comment>
<proteinExistence type="predicted"/>
<accession>E5Y9J9</accession>
<dbReference type="OrthoDB" id="9133868at2"/>
<evidence type="ECO:0000313" key="1">
    <source>
        <dbReference type="EMBL" id="EFV43391.1"/>
    </source>
</evidence>